<keyword evidence="3 6" id="KW-0731">Sigma factor</keyword>
<dbReference type="AlphaFoldDB" id="A0A937AMS0"/>
<accession>A0A937AMS0</accession>
<dbReference type="Pfam" id="PF04542">
    <property type="entry name" value="Sigma70_r2"/>
    <property type="match status" value="1"/>
</dbReference>
<dbReference type="InterPro" id="IPR013249">
    <property type="entry name" value="RNA_pol_sigma70_r4_t2"/>
</dbReference>
<comment type="similarity">
    <text evidence="1 6">Belongs to the sigma-70 factor family. ECF subfamily.</text>
</comment>
<dbReference type="InterPro" id="IPR007627">
    <property type="entry name" value="RNA_pol_sigma70_r2"/>
</dbReference>
<evidence type="ECO:0000256" key="5">
    <source>
        <dbReference type="ARBA" id="ARBA00023163"/>
    </source>
</evidence>
<evidence type="ECO:0000259" key="8">
    <source>
        <dbReference type="Pfam" id="PF08281"/>
    </source>
</evidence>
<feature type="domain" description="RNA polymerase sigma-70 region 2" evidence="7">
    <location>
        <begin position="44"/>
        <end position="110"/>
    </location>
</feature>
<evidence type="ECO:0000256" key="2">
    <source>
        <dbReference type="ARBA" id="ARBA00023015"/>
    </source>
</evidence>
<keyword evidence="5 6" id="KW-0804">Transcription</keyword>
<sequence>MQPLQSSSVIRSELRKLEATIAVDIHQNLIERCKAGDQSAFNQLYTLYAKAMYNVALRIIKQQQEAEDILQEAFVKAYRKLHQFEYQATFGAWLKRIVINQALDFIRKQKLQYADDVNDMNYQDVADTNEEVDWDEVDFTVDKIKQAMQELPTGFRVVTSLFLFEGYEHKEIAEIMGISESTSKSQYHRAKIKIKEILKSNER</sequence>
<dbReference type="EMBL" id="JAERQG010000002">
    <property type="protein sequence ID" value="MBL0765552.1"/>
    <property type="molecule type" value="Genomic_DNA"/>
</dbReference>
<evidence type="ECO:0000259" key="7">
    <source>
        <dbReference type="Pfam" id="PF04542"/>
    </source>
</evidence>
<dbReference type="NCBIfam" id="TIGR02937">
    <property type="entry name" value="sigma70-ECF"/>
    <property type="match status" value="1"/>
</dbReference>
<evidence type="ECO:0000313" key="10">
    <source>
        <dbReference type="Proteomes" id="UP000642920"/>
    </source>
</evidence>
<dbReference type="GO" id="GO:0006352">
    <property type="term" value="P:DNA-templated transcription initiation"/>
    <property type="evidence" value="ECO:0007669"/>
    <property type="project" value="InterPro"/>
</dbReference>
<dbReference type="PANTHER" id="PTHR43133">
    <property type="entry name" value="RNA POLYMERASE ECF-TYPE SIGMA FACTO"/>
    <property type="match status" value="1"/>
</dbReference>
<feature type="domain" description="RNA polymerase sigma factor 70 region 4 type 2" evidence="8">
    <location>
        <begin position="143"/>
        <end position="193"/>
    </location>
</feature>
<dbReference type="SUPFAM" id="SSF88659">
    <property type="entry name" value="Sigma3 and sigma4 domains of RNA polymerase sigma factors"/>
    <property type="match status" value="1"/>
</dbReference>
<dbReference type="CDD" id="cd06171">
    <property type="entry name" value="Sigma70_r4"/>
    <property type="match status" value="1"/>
</dbReference>
<name>A0A937AMS0_9BACT</name>
<dbReference type="Gene3D" id="1.10.1740.10">
    <property type="match status" value="1"/>
</dbReference>
<evidence type="ECO:0000256" key="3">
    <source>
        <dbReference type="ARBA" id="ARBA00023082"/>
    </source>
</evidence>
<evidence type="ECO:0000256" key="4">
    <source>
        <dbReference type="ARBA" id="ARBA00023125"/>
    </source>
</evidence>
<keyword evidence="2 6" id="KW-0805">Transcription regulation</keyword>
<evidence type="ECO:0000313" key="9">
    <source>
        <dbReference type="EMBL" id="MBL0765552.1"/>
    </source>
</evidence>
<dbReference type="InterPro" id="IPR000838">
    <property type="entry name" value="RNA_pol_sigma70_ECF_CS"/>
</dbReference>
<dbReference type="PANTHER" id="PTHR43133:SF8">
    <property type="entry name" value="RNA POLYMERASE SIGMA FACTOR HI_1459-RELATED"/>
    <property type="match status" value="1"/>
</dbReference>
<dbReference type="GO" id="GO:0003677">
    <property type="term" value="F:DNA binding"/>
    <property type="evidence" value="ECO:0007669"/>
    <property type="project" value="UniProtKB-KW"/>
</dbReference>
<dbReference type="SUPFAM" id="SSF88946">
    <property type="entry name" value="Sigma2 domain of RNA polymerase sigma factors"/>
    <property type="match status" value="1"/>
</dbReference>
<dbReference type="Proteomes" id="UP000642920">
    <property type="component" value="Unassembled WGS sequence"/>
</dbReference>
<keyword evidence="4 6" id="KW-0238">DNA-binding</keyword>
<comment type="caution">
    <text evidence="9">The sequence shown here is derived from an EMBL/GenBank/DDBJ whole genome shotgun (WGS) entry which is preliminary data.</text>
</comment>
<dbReference type="PROSITE" id="PS01063">
    <property type="entry name" value="SIGMA70_ECF"/>
    <property type="match status" value="1"/>
</dbReference>
<keyword evidence="10" id="KW-1185">Reference proteome</keyword>
<dbReference type="InterPro" id="IPR039425">
    <property type="entry name" value="RNA_pol_sigma-70-like"/>
</dbReference>
<reference evidence="9" key="1">
    <citation type="submission" date="2021-01" db="EMBL/GenBank/DDBJ databases">
        <title>Marivirga sp. nov., isolated from intertidal surface sediments.</title>
        <authorList>
            <person name="Zhang M."/>
        </authorList>
    </citation>
    <scope>NUCLEOTIDE SEQUENCE</scope>
    <source>
        <strain evidence="9">SM1354</strain>
    </source>
</reference>
<dbReference type="Pfam" id="PF08281">
    <property type="entry name" value="Sigma70_r4_2"/>
    <property type="match status" value="1"/>
</dbReference>
<dbReference type="GO" id="GO:0016987">
    <property type="term" value="F:sigma factor activity"/>
    <property type="evidence" value="ECO:0007669"/>
    <property type="project" value="UniProtKB-KW"/>
</dbReference>
<dbReference type="InterPro" id="IPR013325">
    <property type="entry name" value="RNA_pol_sigma_r2"/>
</dbReference>
<dbReference type="InterPro" id="IPR014284">
    <property type="entry name" value="RNA_pol_sigma-70_dom"/>
</dbReference>
<organism evidence="9 10">
    <name type="scientific">Marivirga atlantica</name>
    <dbReference type="NCBI Taxonomy" id="1548457"/>
    <lineage>
        <taxon>Bacteria</taxon>
        <taxon>Pseudomonadati</taxon>
        <taxon>Bacteroidota</taxon>
        <taxon>Cytophagia</taxon>
        <taxon>Cytophagales</taxon>
        <taxon>Marivirgaceae</taxon>
        <taxon>Marivirga</taxon>
    </lineage>
</organism>
<evidence type="ECO:0000256" key="6">
    <source>
        <dbReference type="RuleBase" id="RU000716"/>
    </source>
</evidence>
<dbReference type="InterPro" id="IPR013324">
    <property type="entry name" value="RNA_pol_sigma_r3/r4-like"/>
</dbReference>
<proteinExistence type="inferred from homology"/>
<dbReference type="Gene3D" id="1.10.10.10">
    <property type="entry name" value="Winged helix-like DNA-binding domain superfamily/Winged helix DNA-binding domain"/>
    <property type="match status" value="1"/>
</dbReference>
<evidence type="ECO:0000256" key="1">
    <source>
        <dbReference type="ARBA" id="ARBA00010641"/>
    </source>
</evidence>
<dbReference type="InterPro" id="IPR036388">
    <property type="entry name" value="WH-like_DNA-bd_sf"/>
</dbReference>
<protein>
    <recommendedName>
        <fullName evidence="6">RNA polymerase sigma factor</fullName>
    </recommendedName>
</protein>
<gene>
    <name evidence="9" type="ORF">JKP34_09835</name>
</gene>